<feature type="transmembrane region" description="Helical" evidence="1">
    <location>
        <begin position="202"/>
        <end position="222"/>
    </location>
</feature>
<dbReference type="OrthoDB" id="2535105at2759"/>
<feature type="transmembrane region" description="Helical" evidence="1">
    <location>
        <begin position="87"/>
        <end position="105"/>
    </location>
</feature>
<proteinExistence type="predicted"/>
<dbReference type="Proteomes" id="UP000015241">
    <property type="component" value="Unassembled WGS sequence"/>
</dbReference>
<dbReference type="EMBL" id="KE504150">
    <property type="protein sequence ID" value="EPT00258.1"/>
    <property type="molecule type" value="Genomic_DNA"/>
</dbReference>
<dbReference type="InterPro" id="IPR045339">
    <property type="entry name" value="DUF6534"/>
</dbReference>
<dbReference type="STRING" id="743788.S8E6J5"/>
<keyword evidence="4" id="KW-1185">Reference proteome</keyword>
<feature type="transmembrane region" description="Helical" evidence="1">
    <location>
        <begin position="117"/>
        <end position="142"/>
    </location>
</feature>
<gene>
    <name evidence="3" type="ORF">FOMPIDRAFT_1023856</name>
</gene>
<keyword evidence="1" id="KW-1133">Transmembrane helix</keyword>
<keyword evidence="1" id="KW-0812">Transmembrane</keyword>
<organism evidence="3 4">
    <name type="scientific">Fomitopsis schrenkii</name>
    <name type="common">Brown rot fungus</name>
    <dbReference type="NCBI Taxonomy" id="2126942"/>
    <lineage>
        <taxon>Eukaryota</taxon>
        <taxon>Fungi</taxon>
        <taxon>Dikarya</taxon>
        <taxon>Basidiomycota</taxon>
        <taxon>Agaricomycotina</taxon>
        <taxon>Agaricomycetes</taxon>
        <taxon>Polyporales</taxon>
        <taxon>Fomitopsis</taxon>
    </lineage>
</organism>
<evidence type="ECO:0000259" key="2">
    <source>
        <dbReference type="Pfam" id="PF20152"/>
    </source>
</evidence>
<reference evidence="3 4" key="1">
    <citation type="journal article" date="2012" name="Science">
        <title>The Paleozoic origin of enzymatic lignin decomposition reconstructed from 31 fungal genomes.</title>
        <authorList>
            <person name="Floudas D."/>
            <person name="Binder M."/>
            <person name="Riley R."/>
            <person name="Barry K."/>
            <person name="Blanchette R.A."/>
            <person name="Henrissat B."/>
            <person name="Martinez A.T."/>
            <person name="Otillar R."/>
            <person name="Spatafora J.W."/>
            <person name="Yadav J.S."/>
            <person name="Aerts A."/>
            <person name="Benoit I."/>
            <person name="Boyd A."/>
            <person name="Carlson A."/>
            <person name="Copeland A."/>
            <person name="Coutinho P.M."/>
            <person name="de Vries R.P."/>
            <person name="Ferreira P."/>
            <person name="Findley K."/>
            <person name="Foster B."/>
            <person name="Gaskell J."/>
            <person name="Glotzer D."/>
            <person name="Gorecki P."/>
            <person name="Heitman J."/>
            <person name="Hesse C."/>
            <person name="Hori C."/>
            <person name="Igarashi K."/>
            <person name="Jurgens J.A."/>
            <person name="Kallen N."/>
            <person name="Kersten P."/>
            <person name="Kohler A."/>
            <person name="Kuees U."/>
            <person name="Kumar T.K.A."/>
            <person name="Kuo A."/>
            <person name="LaButti K."/>
            <person name="Larrondo L.F."/>
            <person name="Lindquist E."/>
            <person name="Ling A."/>
            <person name="Lombard V."/>
            <person name="Lucas S."/>
            <person name="Lundell T."/>
            <person name="Martin R."/>
            <person name="McLaughlin D.J."/>
            <person name="Morgenstern I."/>
            <person name="Morin E."/>
            <person name="Murat C."/>
            <person name="Nagy L.G."/>
            <person name="Nolan M."/>
            <person name="Ohm R.A."/>
            <person name="Patyshakuliyeva A."/>
            <person name="Rokas A."/>
            <person name="Ruiz-Duenas F.J."/>
            <person name="Sabat G."/>
            <person name="Salamov A."/>
            <person name="Samejima M."/>
            <person name="Schmutz J."/>
            <person name="Slot J.C."/>
            <person name="St John F."/>
            <person name="Stenlid J."/>
            <person name="Sun H."/>
            <person name="Sun S."/>
            <person name="Syed K."/>
            <person name="Tsang A."/>
            <person name="Wiebenga A."/>
            <person name="Young D."/>
            <person name="Pisabarro A."/>
            <person name="Eastwood D.C."/>
            <person name="Martin F."/>
            <person name="Cullen D."/>
            <person name="Grigoriev I.V."/>
            <person name="Hibbett D.S."/>
        </authorList>
    </citation>
    <scope>NUCLEOTIDE SEQUENCE</scope>
    <source>
        <strain evidence="4">FP-58527</strain>
    </source>
</reference>
<dbReference type="Pfam" id="PF20152">
    <property type="entry name" value="DUF6534"/>
    <property type="match status" value="1"/>
</dbReference>
<sequence length="325" mass="35556">MASPLDTIFGSALIGIILAAMVFGIFTSQLYVYFRRFGDDPRWMKALVLALWANLAFLLATNIHMIYVYLIKDWGHTDKLAYASWDWLLYVGCTSIASTGVQMFFARRIFILSRNVVVRWATASIVVVLSLIGLVVGFYAMAACYRLKKFLNFTKVTWAVDVWLGCGSACDIIIALTMCYLLHTSRTGIKRTDKLINKLMAYAIQTGAVTSIVEIICLASYTEEGFHFGHIMVVFPLGGLYATSLLANLLARQAVTQSGSGRNVFELSSGTRGASTQGVVTIGSSIKFSPTTAFTTTTTIVHDDSGKPIDHSFGAPVSSSEFHAV</sequence>
<feature type="transmembrane region" description="Helical" evidence="1">
    <location>
        <begin position="12"/>
        <end position="34"/>
    </location>
</feature>
<accession>S8E6J5</accession>
<protein>
    <recommendedName>
        <fullName evidence="2">DUF6534 domain-containing protein</fullName>
    </recommendedName>
</protein>
<dbReference type="PANTHER" id="PTHR40465">
    <property type="entry name" value="CHROMOSOME 1, WHOLE GENOME SHOTGUN SEQUENCE"/>
    <property type="match status" value="1"/>
</dbReference>
<feature type="domain" description="DUF6534" evidence="2">
    <location>
        <begin position="168"/>
        <end position="253"/>
    </location>
</feature>
<dbReference type="HOGENOM" id="CLU_046025_5_0_1"/>
<name>S8E6J5_FOMSC</name>
<dbReference type="AlphaFoldDB" id="S8E6J5"/>
<evidence type="ECO:0000256" key="1">
    <source>
        <dbReference type="SAM" id="Phobius"/>
    </source>
</evidence>
<evidence type="ECO:0000313" key="4">
    <source>
        <dbReference type="Proteomes" id="UP000015241"/>
    </source>
</evidence>
<keyword evidence="1" id="KW-0472">Membrane</keyword>
<evidence type="ECO:0000313" key="3">
    <source>
        <dbReference type="EMBL" id="EPT00258.1"/>
    </source>
</evidence>
<dbReference type="InParanoid" id="S8E6J5"/>
<feature type="transmembrane region" description="Helical" evidence="1">
    <location>
        <begin position="162"/>
        <end position="182"/>
    </location>
</feature>
<feature type="transmembrane region" description="Helical" evidence="1">
    <location>
        <begin position="228"/>
        <end position="251"/>
    </location>
</feature>
<dbReference type="PANTHER" id="PTHR40465:SF1">
    <property type="entry name" value="DUF6534 DOMAIN-CONTAINING PROTEIN"/>
    <property type="match status" value="1"/>
</dbReference>
<feature type="transmembrane region" description="Helical" evidence="1">
    <location>
        <begin position="46"/>
        <end position="67"/>
    </location>
</feature>